<reference key="1">
    <citation type="submission" date="2010-11" db="EMBL/GenBank/DDBJ databases">
        <title>Complete sequence of chromosome of Caldicellulosiruptor kristjanssonii 177R1B.</title>
        <authorList>
            <consortium name="US DOE Joint Genome Institute"/>
            <person name="Lucas S."/>
            <person name="Copeland A."/>
            <person name="Lapidus A."/>
            <person name="Cheng J.-F."/>
            <person name="Bruce D."/>
            <person name="Goodwin L."/>
            <person name="Pitluck S."/>
            <person name="Davenport K."/>
            <person name="Detter J.C."/>
            <person name="Han C."/>
            <person name="Tapia R."/>
            <person name="Land M."/>
            <person name="Hauser L."/>
            <person name="Jeffries C."/>
            <person name="Kyrpides N."/>
            <person name="Ivanova N."/>
            <person name="Mikhailova N."/>
            <person name="Blumer-Schuette S.E."/>
            <person name="Kelly R.M."/>
            <person name="Woyke T."/>
        </authorList>
    </citation>
    <scope>NUCLEOTIDE SEQUENCE</scope>
    <source>
        <strain>177R1B</strain>
    </source>
</reference>
<evidence type="ECO:0000313" key="2">
    <source>
        <dbReference type="Proteomes" id="UP000009256"/>
    </source>
</evidence>
<proteinExistence type="predicted"/>
<dbReference type="EMBL" id="CP002326">
    <property type="protein sequence ID" value="ADQ39786.1"/>
    <property type="molecule type" value="Genomic_DNA"/>
</dbReference>
<dbReference type="KEGG" id="cki:Calkr_0221"/>
<dbReference type="HOGENOM" id="CLU_3213670_0_0_9"/>
<dbReference type="AlphaFoldDB" id="E4S711"/>
<protein>
    <submittedName>
        <fullName evidence="1">Uncharacterized protein</fullName>
    </submittedName>
</protein>
<evidence type="ECO:0000313" key="1">
    <source>
        <dbReference type="EMBL" id="ADQ39786.1"/>
    </source>
</evidence>
<dbReference type="RefSeq" id="WP_013431635.1">
    <property type="nucleotide sequence ID" value="NC_014721.1"/>
</dbReference>
<reference evidence="1 2" key="2">
    <citation type="journal article" date="2011" name="J. Bacteriol.">
        <title>Complete genome sequences for the anaerobic, extremely thermophilic plant biomass-degrading bacteria Caldicellulosiruptor hydrothermalis, Caldicellulosiruptor kristjanssonii, Caldicellulosiruptor kronotskyensis, Caldicellulosiruptor owensenis, and Caldicellulosiruptor lactoaceticus.</title>
        <authorList>
            <person name="Blumer-Schuette S.E."/>
            <person name="Ozdemir I."/>
            <person name="Mistry D."/>
            <person name="Lucas S."/>
            <person name="Lapidus A."/>
            <person name="Cheng J.F."/>
            <person name="Goodwin L.A."/>
            <person name="Pitluck S."/>
            <person name="Land M.L."/>
            <person name="Hauser L.J."/>
            <person name="Woyke T."/>
            <person name="Mikhailova N."/>
            <person name="Pati A."/>
            <person name="Kyrpides N.C."/>
            <person name="Ivanova N."/>
            <person name="Detter J.C."/>
            <person name="Walston-Davenport K."/>
            <person name="Han S."/>
            <person name="Adams M.W."/>
            <person name="Kelly R.M."/>
        </authorList>
    </citation>
    <scope>NUCLEOTIDE SEQUENCE [LARGE SCALE GENOMIC DNA]</scope>
    <source>
        <strain evidence="2">ATCC 700853 / DSM 12137 / I77R1B</strain>
    </source>
</reference>
<sequence length="44" mass="4714">MEILNYNDNQLEIGGNWACWLGCGSFCLLFDAIGAFLGSVSSAL</sequence>
<keyword evidence="2" id="KW-1185">Reference proteome</keyword>
<organism evidence="1 2">
    <name type="scientific">Caldicellulosiruptor acetigenus (strain ATCC 700853 / DSM 12137 / I77R1B)</name>
    <name type="common">Caldicellulosiruptor kristjanssonii</name>
    <dbReference type="NCBI Taxonomy" id="632335"/>
    <lineage>
        <taxon>Bacteria</taxon>
        <taxon>Bacillati</taxon>
        <taxon>Bacillota</taxon>
        <taxon>Bacillota incertae sedis</taxon>
        <taxon>Caldicellulosiruptorales</taxon>
        <taxon>Caldicellulosiruptoraceae</taxon>
        <taxon>Caldicellulosiruptor</taxon>
    </lineage>
</organism>
<gene>
    <name evidence="1" type="ordered locus">Calkr_0221</name>
</gene>
<dbReference type="STRING" id="632335.Calkr_0221"/>
<name>E4S711_CALA7</name>
<accession>E4S711</accession>
<dbReference type="Proteomes" id="UP000009256">
    <property type="component" value="Chromosome"/>
</dbReference>